<keyword evidence="4" id="KW-1185">Reference proteome</keyword>
<feature type="domain" description="SUF system FeS cluster assembly SufBD N-terminal" evidence="2">
    <location>
        <begin position="190"/>
        <end position="357"/>
    </location>
</feature>
<dbReference type="PANTHER" id="PTHR43575:SF1">
    <property type="entry name" value="PROTEIN ABCI7, CHLOROPLASTIC"/>
    <property type="match status" value="1"/>
</dbReference>
<dbReference type="InterPro" id="IPR045595">
    <property type="entry name" value="SufBD_N"/>
</dbReference>
<dbReference type="AlphaFoldDB" id="A0A388KJ51"/>
<feature type="domain" description="SUF system FeS cluster assembly SufBD core" evidence="1">
    <location>
        <begin position="372"/>
        <end position="599"/>
    </location>
</feature>
<dbReference type="Pfam" id="PF01458">
    <property type="entry name" value="SUFBD_core"/>
    <property type="match status" value="1"/>
</dbReference>
<proteinExistence type="predicted"/>
<protein>
    <submittedName>
        <fullName evidence="3">Uncharacterized protein</fullName>
    </submittedName>
</protein>
<evidence type="ECO:0000259" key="2">
    <source>
        <dbReference type="Pfam" id="PF19295"/>
    </source>
</evidence>
<dbReference type="InterPro" id="IPR011542">
    <property type="entry name" value="SUF_FeS_clus_asmbl_SufD"/>
</dbReference>
<dbReference type="InterPro" id="IPR055346">
    <property type="entry name" value="Fe-S_cluster_assembly_SufBD"/>
</dbReference>
<evidence type="ECO:0000259" key="1">
    <source>
        <dbReference type="Pfam" id="PF01458"/>
    </source>
</evidence>
<dbReference type="Gramene" id="GBG70072">
    <property type="protein sequence ID" value="GBG70072"/>
    <property type="gene ID" value="CBR_g5705"/>
</dbReference>
<dbReference type="InterPro" id="IPR037284">
    <property type="entry name" value="SUF_FeS_clus_asmbl_SufBD_sf"/>
</dbReference>
<evidence type="ECO:0000313" key="3">
    <source>
        <dbReference type="EMBL" id="GBG70072.1"/>
    </source>
</evidence>
<dbReference type="OrthoDB" id="2510at2759"/>
<dbReference type="Proteomes" id="UP000265515">
    <property type="component" value="Unassembled WGS sequence"/>
</dbReference>
<sequence length="636" mass="68056">MSAAMANAFLSVTAPLRLSRASKFVSPGAEGATDVSQVNCPLSFGGVRATESALGATKCGTVAGRGRRWDWDSARQSLRWETCQCERTVKGATCLMTGAPLKTTSGVMSVGDGTLTQLGTVPLRQGEKKQRHAAALAAGAGVTAAAERPMSASPPSPSELVDSLLDVQLSAGTSGTTGEDDFVGSPGAIALRRECKEALEGLRWPTNKDEEYRFTDLRSLLNEAVLSQIIQTQVRQSGNPPTTEESRSGFEALIDMPCCELEEASSSRVVVVDGVLSPSLSSIEAFDEGDVIVDRASNLSEMAYSRFVEPHLGRLHKSVSDSDRKLDVFTLINGAAVRDVTVVVIPDGLKLQAPIHIVYYSSCAGIDGGGVNLSNPRTLVVVGKGAEVDVVEEFVGDSTGGYWSNSVLECVLEEGATLRHGYVQEQARGAFHIKRTAVTQKEASSYSVVEVGIGGQVTRHNLQIFQLGPDTNTSVSTFMLAGHKQLHDLHSSIVLNHPRGKSNQLHKCIVTDSTGHGVFDGNVRVNRYAQQTDAGQLSRNLLLAPRATVNVKPNLQIIADDVKCTHGATVSDLEEEQLFYFRARGIDAVSARSALVFSFGAEVLEEFPYEDLAKRLEGTVKRALAEEGVPSRRRGV</sequence>
<reference evidence="3 4" key="1">
    <citation type="journal article" date="2018" name="Cell">
        <title>The Chara Genome: Secondary Complexity and Implications for Plant Terrestrialization.</title>
        <authorList>
            <person name="Nishiyama T."/>
            <person name="Sakayama H."/>
            <person name="Vries J.D."/>
            <person name="Buschmann H."/>
            <person name="Saint-Marcoux D."/>
            <person name="Ullrich K.K."/>
            <person name="Haas F.B."/>
            <person name="Vanderstraeten L."/>
            <person name="Becker D."/>
            <person name="Lang D."/>
            <person name="Vosolsobe S."/>
            <person name="Rombauts S."/>
            <person name="Wilhelmsson P.K.I."/>
            <person name="Janitza P."/>
            <person name="Kern R."/>
            <person name="Heyl A."/>
            <person name="Rumpler F."/>
            <person name="Villalobos L.I.A.C."/>
            <person name="Clay J.M."/>
            <person name="Skokan R."/>
            <person name="Toyoda A."/>
            <person name="Suzuki Y."/>
            <person name="Kagoshima H."/>
            <person name="Schijlen E."/>
            <person name="Tajeshwar N."/>
            <person name="Catarino B."/>
            <person name="Hetherington A.J."/>
            <person name="Saltykova A."/>
            <person name="Bonnot C."/>
            <person name="Breuninger H."/>
            <person name="Symeonidi A."/>
            <person name="Radhakrishnan G.V."/>
            <person name="Van Nieuwerburgh F."/>
            <person name="Deforce D."/>
            <person name="Chang C."/>
            <person name="Karol K.G."/>
            <person name="Hedrich R."/>
            <person name="Ulvskov P."/>
            <person name="Glockner G."/>
            <person name="Delwiche C.F."/>
            <person name="Petrasek J."/>
            <person name="Van de Peer Y."/>
            <person name="Friml J."/>
            <person name="Beilby M."/>
            <person name="Dolan L."/>
            <person name="Kohara Y."/>
            <person name="Sugano S."/>
            <person name="Fujiyama A."/>
            <person name="Delaux P.-M."/>
            <person name="Quint M."/>
            <person name="TheiBen G."/>
            <person name="Hagemann M."/>
            <person name="Harholt J."/>
            <person name="Dunand C."/>
            <person name="Zachgo S."/>
            <person name="Langdale J."/>
            <person name="Maumus F."/>
            <person name="Straeten D.V.D."/>
            <person name="Gould S.B."/>
            <person name="Rensing S.A."/>
        </authorList>
    </citation>
    <scope>NUCLEOTIDE SEQUENCE [LARGE SCALE GENOMIC DNA]</scope>
    <source>
        <strain evidence="3 4">S276</strain>
    </source>
</reference>
<organism evidence="3 4">
    <name type="scientific">Chara braunii</name>
    <name type="common">Braun's stonewort</name>
    <dbReference type="NCBI Taxonomy" id="69332"/>
    <lineage>
        <taxon>Eukaryota</taxon>
        <taxon>Viridiplantae</taxon>
        <taxon>Streptophyta</taxon>
        <taxon>Charophyceae</taxon>
        <taxon>Charales</taxon>
        <taxon>Characeae</taxon>
        <taxon>Chara</taxon>
    </lineage>
</organism>
<dbReference type="PANTHER" id="PTHR43575">
    <property type="entry name" value="PROTEIN ABCI7, CHLOROPLASTIC"/>
    <property type="match status" value="1"/>
</dbReference>
<comment type="caution">
    <text evidence="3">The sequence shown here is derived from an EMBL/GenBank/DDBJ whole genome shotgun (WGS) entry which is preliminary data.</text>
</comment>
<dbReference type="GO" id="GO:0016226">
    <property type="term" value="P:iron-sulfur cluster assembly"/>
    <property type="evidence" value="ECO:0007669"/>
    <property type="project" value="InterPro"/>
</dbReference>
<accession>A0A388KJ51</accession>
<dbReference type="InterPro" id="IPR000825">
    <property type="entry name" value="SUF_FeS_clus_asmbl_SufBD_core"/>
</dbReference>
<gene>
    <name evidence="3" type="ORF">CBR_g5705</name>
</gene>
<dbReference type="SUPFAM" id="SSF101960">
    <property type="entry name" value="Stabilizer of iron transporter SufD"/>
    <property type="match status" value="1"/>
</dbReference>
<name>A0A388KJ51_CHABU</name>
<dbReference type="Pfam" id="PF19295">
    <property type="entry name" value="SufBD_N"/>
    <property type="match status" value="1"/>
</dbReference>
<dbReference type="STRING" id="69332.A0A388KJ51"/>
<evidence type="ECO:0000313" key="4">
    <source>
        <dbReference type="Proteomes" id="UP000265515"/>
    </source>
</evidence>
<dbReference type="NCBIfam" id="TIGR01981">
    <property type="entry name" value="sufD"/>
    <property type="match status" value="1"/>
</dbReference>
<dbReference type="EMBL" id="BFEA01000125">
    <property type="protein sequence ID" value="GBG70072.1"/>
    <property type="molecule type" value="Genomic_DNA"/>
</dbReference>